<dbReference type="Proteomes" id="UP001208570">
    <property type="component" value="Unassembled WGS sequence"/>
</dbReference>
<keyword evidence="2" id="KW-1185">Reference proteome</keyword>
<evidence type="ECO:0000313" key="2">
    <source>
        <dbReference type="Proteomes" id="UP001208570"/>
    </source>
</evidence>
<dbReference type="Gene3D" id="3.90.320.10">
    <property type="match status" value="1"/>
</dbReference>
<gene>
    <name evidence="1" type="ORF">LSH36_128g00016</name>
</gene>
<sequence>MSSKPEDMYRSRFLRSIRTAENGADTFVCGRICAEIKKSTVYTVDIKLDICGVVQKSQFDGRLALKTDRIYIMDALMCTGRRWCDLVVWSRRVHKVVNINSDDQFISDMKEKLEDLFTQYFRSPVLNKLSYKL</sequence>
<comment type="caution">
    <text evidence="1">The sequence shown here is derived from an EMBL/GenBank/DDBJ whole genome shotgun (WGS) entry which is preliminary data.</text>
</comment>
<dbReference type="EMBL" id="JAODUP010000128">
    <property type="protein sequence ID" value="KAK2160645.1"/>
    <property type="molecule type" value="Genomic_DNA"/>
</dbReference>
<accession>A0AAD9N8D8</accession>
<name>A0AAD9N8D8_9ANNE</name>
<protein>
    <submittedName>
        <fullName evidence="1">Uncharacterized protein</fullName>
    </submittedName>
</protein>
<proteinExistence type="predicted"/>
<reference evidence="1" key="1">
    <citation type="journal article" date="2023" name="Mol. Biol. Evol.">
        <title>Third-Generation Sequencing Reveals the Adaptive Role of the Epigenome in Three Deep-Sea Polychaetes.</title>
        <authorList>
            <person name="Perez M."/>
            <person name="Aroh O."/>
            <person name="Sun Y."/>
            <person name="Lan Y."/>
            <person name="Juniper S.K."/>
            <person name="Young C.R."/>
            <person name="Angers B."/>
            <person name="Qian P.Y."/>
        </authorList>
    </citation>
    <scope>NUCLEOTIDE SEQUENCE</scope>
    <source>
        <strain evidence="1">P08H-3</strain>
    </source>
</reference>
<evidence type="ECO:0000313" key="1">
    <source>
        <dbReference type="EMBL" id="KAK2160645.1"/>
    </source>
</evidence>
<dbReference type="AlphaFoldDB" id="A0AAD9N8D8"/>
<organism evidence="1 2">
    <name type="scientific">Paralvinella palmiformis</name>
    <dbReference type="NCBI Taxonomy" id="53620"/>
    <lineage>
        <taxon>Eukaryota</taxon>
        <taxon>Metazoa</taxon>
        <taxon>Spiralia</taxon>
        <taxon>Lophotrochozoa</taxon>
        <taxon>Annelida</taxon>
        <taxon>Polychaeta</taxon>
        <taxon>Sedentaria</taxon>
        <taxon>Canalipalpata</taxon>
        <taxon>Terebellida</taxon>
        <taxon>Terebelliformia</taxon>
        <taxon>Alvinellidae</taxon>
        <taxon>Paralvinella</taxon>
    </lineage>
</organism>
<dbReference type="InterPro" id="IPR011604">
    <property type="entry name" value="PDDEXK-like_dom_sf"/>
</dbReference>